<dbReference type="Proteomes" id="UP001500212">
    <property type="component" value="Unassembled WGS sequence"/>
</dbReference>
<dbReference type="EMBL" id="BAABHJ010000023">
    <property type="protein sequence ID" value="GAA4613703.1"/>
    <property type="molecule type" value="Genomic_DNA"/>
</dbReference>
<evidence type="ECO:0000256" key="1">
    <source>
        <dbReference type="SAM" id="SignalP"/>
    </source>
</evidence>
<feature type="chain" id="PRO_5045589627" evidence="1">
    <location>
        <begin position="18"/>
        <end position="91"/>
    </location>
</feature>
<evidence type="ECO:0000313" key="2">
    <source>
        <dbReference type="EMBL" id="GAA4613703.1"/>
    </source>
</evidence>
<sequence>MSAIAAGAMATPAPAIAPVTATAAAMLLIFMDPPEACGRGKVCPVHPDPVLAKIKILMTDIRVNGRFRRSHVDDALSWCAFRRGCDGVAKK</sequence>
<keyword evidence="3" id="KW-1185">Reference proteome</keyword>
<name>A0ABP8TQ49_9ACTN</name>
<organism evidence="2 3">
    <name type="scientific">Actinoallomurus liliacearum</name>
    <dbReference type="NCBI Taxonomy" id="1080073"/>
    <lineage>
        <taxon>Bacteria</taxon>
        <taxon>Bacillati</taxon>
        <taxon>Actinomycetota</taxon>
        <taxon>Actinomycetes</taxon>
        <taxon>Streptosporangiales</taxon>
        <taxon>Thermomonosporaceae</taxon>
        <taxon>Actinoallomurus</taxon>
    </lineage>
</organism>
<comment type="caution">
    <text evidence="2">The sequence shown here is derived from an EMBL/GenBank/DDBJ whole genome shotgun (WGS) entry which is preliminary data.</text>
</comment>
<protein>
    <submittedName>
        <fullName evidence="2">Uncharacterized protein</fullName>
    </submittedName>
</protein>
<feature type="signal peptide" evidence="1">
    <location>
        <begin position="1"/>
        <end position="17"/>
    </location>
</feature>
<accession>A0ABP8TQ49</accession>
<evidence type="ECO:0000313" key="3">
    <source>
        <dbReference type="Proteomes" id="UP001500212"/>
    </source>
</evidence>
<proteinExistence type="predicted"/>
<reference evidence="3" key="1">
    <citation type="journal article" date="2019" name="Int. J. Syst. Evol. Microbiol.">
        <title>The Global Catalogue of Microorganisms (GCM) 10K type strain sequencing project: providing services to taxonomists for standard genome sequencing and annotation.</title>
        <authorList>
            <consortium name="The Broad Institute Genomics Platform"/>
            <consortium name="The Broad Institute Genome Sequencing Center for Infectious Disease"/>
            <person name="Wu L."/>
            <person name="Ma J."/>
        </authorList>
    </citation>
    <scope>NUCLEOTIDE SEQUENCE [LARGE SCALE GENOMIC DNA]</scope>
    <source>
        <strain evidence="3">JCM 17938</strain>
    </source>
</reference>
<gene>
    <name evidence="2" type="ORF">GCM10023195_59480</name>
</gene>
<keyword evidence="1" id="KW-0732">Signal</keyword>